<reference evidence="18" key="1">
    <citation type="journal article" date="2021" name="Mol. Plant Microbe Interact.">
        <title>Complete Genome Sequence of the Plant-Pathogenic Fungus Colletotrichum lupini.</title>
        <authorList>
            <person name="Baroncelli R."/>
            <person name="Pensec F."/>
            <person name="Da Lio D."/>
            <person name="Boufleur T."/>
            <person name="Vicente I."/>
            <person name="Sarrocco S."/>
            <person name="Picot A."/>
            <person name="Baraldi E."/>
            <person name="Sukno S."/>
            <person name="Thon M."/>
            <person name="Le Floch G."/>
        </authorList>
    </citation>
    <scope>NUCLEOTIDE SEQUENCE</scope>
    <source>
        <strain evidence="18">IMI 504893</strain>
    </source>
</reference>
<dbReference type="GeneID" id="73338052"/>
<keyword evidence="9 15" id="KW-1133">Transmembrane helix</keyword>
<dbReference type="GO" id="GO:0005634">
    <property type="term" value="C:nucleus"/>
    <property type="evidence" value="ECO:0007669"/>
    <property type="project" value="UniProtKB-SubCell"/>
</dbReference>
<dbReference type="RefSeq" id="XP_049140185.1">
    <property type="nucleotide sequence ID" value="XM_049283042.1"/>
</dbReference>
<dbReference type="InterPro" id="IPR018501">
    <property type="entry name" value="DDT_dom"/>
</dbReference>
<feature type="transmembrane region" description="Helical" evidence="15">
    <location>
        <begin position="128"/>
        <end position="146"/>
    </location>
</feature>
<comment type="subcellular location">
    <subcellularLocation>
        <location evidence="2">Endoplasmic reticulum membrane</location>
        <topology evidence="2">Multi-pass membrane protein</topology>
    </subcellularLocation>
    <subcellularLocation>
        <location evidence="1 13">Nucleus</location>
    </subcellularLocation>
</comment>
<keyword evidence="6" id="KW-0808">Transferase</keyword>
<dbReference type="PANTHER" id="PTHR32075:SF6">
    <property type="entry name" value="ISWI CHROMATIN-REMODELING COMPLEX SUBUNIT YPL216W-RELATED"/>
    <property type="match status" value="1"/>
</dbReference>
<keyword evidence="10" id="KW-0175">Coiled coil</keyword>
<dbReference type="GO" id="GO:0000785">
    <property type="term" value="C:chromatin"/>
    <property type="evidence" value="ECO:0007669"/>
    <property type="project" value="UniProtKB-ARBA"/>
</dbReference>
<evidence type="ECO:0000313" key="18">
    <source>
        <dbReference type="EMBL" id="UQC78548.1"/>
    </source>
</evidence>
<keyword evidence="11 15" id="KW-0472">Membrane</keyword>
<evidence type="ECO:0000256" key="5">
    <source>
        <dbReference type="ARBA" id="ARBA00022676"/>
    </source>
</evidence>
<dbReference type="Proteomes" id="UP000830671">
    <property type="component" value="Chromosome 2"/>
</dbReference>
<evidence type="ECO:0000256" key="14">
    <source>
        <dbReference type="SAM" id="MobiDB-lite"/>
    </source>
</evidence>
<dbReference type="Pfam" id="PF02791">
    <property type="entry name" value="DDT"/>
    <property type="match status" value="1"/>
</dbReference>
<evidence type="ECO:0000256" key="9">
    <source>
        <dbReference type="ARBA" id="ARBA00022989"/>
    </source>
</evidence>
<gene>
    <name evidence="18" type="ORF">CLUP02_04025</name>
</gene>
<proteinExistence type="inferred from homology"/>
<accession>A0A9Q8WCC7</accession>
<feature type="region of interest" description="Disordered" evidence="14">
    <location>
        <begin position="729"/>
        <end position="756"/>
    </location>
</feature>
<feature type="compositionally biased region" description="Acidic residues" evidence="14">
    <location>
        <begin position="1252"/>
        <end position="1269"/>
    </location>
</feature>
<keyword evidence="7 15" id="KW-0812">Transmembrane</keyword>
<feature type="transmembrane region" description="Helical" evidence="15">
    <location>
        <begin position="385"/>
        <end position="404"/>
    </location>
</feature>
<comment type="similarity">
    <text evidence="4">Belongs to the ALG6/ALG8 glucosyltransferase family.</text>
</comment>
<dbReference type="EMBL" id="CP019474">
    <property type="protein sequence ID" value="UQC78548.1"/>
    <property type="molecule type" value="Genomic_DNA"/>
</dbReference>
<keyword evidence="12 13" id="KW-0539">Nucleus</keyword>
<keyword evidence="19" id="KW-1185">Reference proteome</keyword>
<feature type="transmembrane region" description="Helical" evidence="15">
    <location>
        <begin position="98"/>
        <end position="116"/>
    </location>
</feature>
<feature type="transmembrane region" description="Helical" evidence="15">
    <location>
        <begin position="221"/>
        <end position="242"/>
    </location>
</feature>
<evidence type="ECO:0000256" key="3">
    <source>
        <dbReference type="ARBA" id="ARBA00004922"/>
    </source>
</evidence>
<dbReference type="PANTHER" id="PTHR32075">
    <property type="entry name" value="ISWI CHROMATIN-REMODELING COMPLEX SUBUNIT YPL216W-RELATED"/>
    <property type="match status" value="1"/>
</dbReference>
<feature type="compositionally biased region" description="Pro residues" evidence="14">
    <location>
        <begin position="1123"/>
        <end position="1134"/>
    </location>
</feature>
<dbReference type="Pfam" id="PF15613">
    <property type="entry name" value="WSD"/>
    <property type="match status" value="1"/>
</dbReference>
<feature type="region of interest" description="Disordered" evidence="14">
    <location>
        <begin position="1715"/>
        <end position="1764"/>
    </location>
</feature>
<feature type="region of interest" description="Disordered" evidence="14">
    <location>
        <begin position="1445"/>
        <end position="1537"/>
    </location>
</feature>
<evidence type="ECO:0000256" key="11">
    <source>
        <dbReference type="ARBA" id="ARBA00023136"/>
    </source>
</evidence>
<evidence type="ECO:0000256" key="4">
    <source>
        <dbReference type="ARBA" id="ARBA00008715"/>
    </source>
</evidence>
<feature type="region of interest" description="Disordered" evidence="14">
    <location>
        <begin position="1245"/>
        <end position="1290"/>
    </location>
</feature>
<dbReference type="KEGG" id="clup:CLUP02_04025"/>
<feature type="transmembrane region" description="Helical" evidence="15">
    <location>
        <begin position="190"/>
        <end position="209"/>
    </location>
</feature>
<feature type="transmembrane region" description="Helical" evidence="15">
    <location>
        <begin position="319"/>
        <end position="338"/>
    </location>
</feature>
<feature type="region of interest" description="Disordered" evidence="14">
    <location>
        <begin position="1028"/>
        <end position="1134"/>
    </location>
</feature>
<feature type="transmembrane region" description="Helical" evidence="15">
    <location>
        <begin position="262"/>
        <end position="283"/>
    </location>
</feature>
<feature type="compositionally biased region" description="Basic residues" evidence="14">
    <location>
        <begin position="1738"/>
        <end position="1751"/>
    </location>
</feature>
<evidence type="ECO:0000256" key="8">
    <source>
        <dbReference type="ARBA" id="ARBA00022824"/>
    </source>
</evidence>
<feature type="compositionally biased region" description="Basic residues" evidence="14">
    <location>
        <begin position="1789"/>
        <end position="1798"/>
    </location>
</feature>
<dbReference type="InterPro" id="IPR013136">
    <property type="entry name" value="WSTF_Acf1_Cbp146"/>
</dbReference>
<dbReference type="InterPro" id="IPR004856">
    <property type="entry name" value="Glyco_trans_ALG6/ALG8"/>
</dbReference>
<evidence type="ECO:0000256" key="7">
    <source>
        <dbReference type="ARBA" id="ARBA00022692"/>
    </source>
</evidence>
<feature type="domain" description="WAC" evidence="17">
    <location>
        <begin position="810"/>
        <end position="917"/>
    </location>
</feature>
<name>A0A9Q8WCC7_9PEZI</name>
<feature type="compositionally biased region" description="Basic and acidic residues" evidence="14">
    <location>
        <begin position="734"/>
        <end position="749"/>
    </location>
</feature>
<dbReference type="GO" id="GO:0031509">
    <property type="term" value="P:subtelomeric heterochromatin formation"/>
    <property type="evidence" value="ECO:0007669"/>
    <property type="project" value="TreeGrafter"/>
</dbReference>
<feature type="domain" description="DDT" evidence="16">
    <location>
        <begin position="1179"/>
        <end position="1242"/>
    </location>
</feature>
<dbReference type="Pfam" id="PF10537">
    <property type="entry name" value="WAC_Acf1_DNA_bd"/>
    <property type="match status" value="1"/>
</dbReference>
<dbReference type="PROSITE" id="PS51136">
    <property type="entry name" value="WAC"/>
    <property type="match status" value="1"/>
</dbReference>
<feature type="transmembrane region" description="Helical" evidence="15">
    <location>
        <begin position="449"/>
        <end position="469"/>
    </location>
</feature>
<evidence type="ECO:0000256" key="15">
    <source>
        <dbReference type="SAM" id="Phobius"/>
    </source>
</evidence>
<evidence type="ECO:0000259" key="17">
    <source>
        <dbReference type="PROSITE" id="PS51136"/>
    </source>
</evidence>
<evidence type="ECO:0000256" key="6">
    <source>
        <dbReference type="ARBA" id="ARBA00022679"/>
    </source>
</evidence>
<feature type="compositionally biased region" description="Basic and acidic residues" evidence="14">
    <location>
        <begin position="1505"/>
        <end position="1529"/>
    </location>
</feature>
<evidence type="ECO:0000256" key="1">
    <source>
        <dbReference type="ARBA" id="ARBA00004123"/>
    </source>
</evidence>
<dbReference type="InterPro" id="IPR028941">
    <property type="entry name" value="WHIM2_dom"/>
</dbReference>
<dbReference type="PROSITE" id="PS50827">
    <property type="entry name" value="DDT"/>
    <property type="match status" value="1"/>
</dbReference>
<feature type="compositionally biased region" description="Basic and acidic residues" evidence="14">
    <location>
        <begin position="1270"/>
        <end position="1280"/>
    </location>
</feature>
<dbReference type="Pfam" id="PF15612">
    <property type="entry name" value="WHIM1"/>
    <property type="match status" value="1"/>
</dbReference>
<comment type="pathway">
    <text evidence="3">Protein modification; protein glycosylation.</text>
</comment>
<sequence length="1984" mass="224645">MAESYPTLTQCALVAGALKVLLFPAYKSTDFEVHRNWLAITNSLPISEWYYEKTSEWTLDYPPFFAYFEWAMSQVAKLVDPAMLKLYNLEYDSWQTVYFQRWTVIISELVLVYALQRFIDSATGPTRRAAQAAAISILLSPGLLIIDHIHFQYNGAMYGVLILSLVLARSKSGLLGSGLVFAALLCMKHIYLYLAPAYFVFLLRAYCLSPKSIFRIQFFNCVKLGGGIAAIFGAAFGPFAALEQIPQMMSRLFPFSRGLCHAYWAPNIWALYSFADRVLIYAAPRLNLPVKAEAINSVTRGLVGDTAFAVLPEITPRTCFALTLFFQVLPLIKLFFQAPPTWDAFIGAVTLCGYASFLFGWHVHEKAILLVIIPFSLIALKDRRYLGAFRPLAVAGHVSLFPLLFTSAEFPIKTVYTIFWLVLFLMVFDRLAPASRKARFFLLDRFSTLYIAVSIPLIFYCSLLHQVVFGKRYEFLPLMFTSSYCAVGVVVAGGLKETLGPEGNYILELTAEQGDRGSWAIWTQPIVYHEQAKEQNRHLSQLRQNHLHGARRPGAATADHPGVDIMTDRPRCVSVTPLSAQSKAPAMASPTSTNSRVADAVVGFPRRTESWRVEEGKEAWCAGAWEMGCGGTVGRTGQAGQDRFSLAPFFSFSLSFPPPPQGSPLPFPPFVFFPRRFTHDSQAARFLTNPRPQPRTIDTVNHTAISDTSSASRTASPASLACKCTRRPVLPLPDTHDRASARSGRDHNTPARPPQRVSFAQQMVLEPTANMVLFKRKPVQFLAPKDVKDDNSEVRRVTFTNNATNTDAGSQVWHIPQTGEVFAQYEDYLTRMDFYKQRRFICQITGHSGLTFFEALKSELAGAEEVEQAFPEALKGPVLRRVQFQTVSRIDALVDLVFDEFRADYYPGEAVTVSTAESERLQGVVREKTRFGGKILPDGTQTAPYTRYTVSLEERPGIEAVVDDDHIFRDRKIFTKSVLRSFIKKTVTREAWNGAPWLVKHDVAAQYHIDSRVPPHLRYDTKLMERKQLQAQKRASQTPTQDGNGTNGVNGAIQNGPARLPELKPAFKSQKGKHQSPEFPQGQNGSPNMASEAGIFHAPPHKNPFQLPLNFRNQPLPHSMTAPEPPPPPPPPKYPIEDLQVPLREGVVRPALAFLCNDPPTASDVAVNGNASIRDKLSMKSIGSFLETWDTLNVYCEIFKLDSFTFDDFVEAMSVASEETKVQLFEEIHCAVLKQIVSAEADGGKVNVQLPELEDEEEDSEEDEDEEETKEPTPETDRPPARATRSSLAKAEAERLLAEARAAEKESQNAEPEIKHRAEDLLEEYDWIEELRKRKFQNGGWERIVVGLLHQLSKNERMEEQCEDLLAQLCPPDEDPTQETVQEHYARLDVNYRVQALQIICMLTTQTKAMRTYMEECSEQMTAFRKEKIDWQRQRKQAIEELRALNDQRKIMLPDNMPPSPPPEPKADEDVKMTDADESAADAADAEDEVADSDEEGAPRRNFRRANDRAAERQRKRKEELERKEKAAEAAKAPKQSKQFLKVLKDIQKKEDFIKKCEDEIAVIDNDLREADCGRTRVLGKDRFWNRYYWFERNGMPYGGLPDSSTAAAEYANGCIWVQGPDELERQGYIDTDPEYQAEYQTKFSMTVPERKKLEEGPTSVFNAHQWGYYSEPEQVDELLKWLDPRGFNELRLRKEIVAFRDKIVQHMENRKTYLAAAEPEEQQQQEEEKEKEEKEKKGKRRDSKRMSTRGRQHEPTPEPTNYRCLAWENSTAMEELGHLHSEPPPPPRPKKQTAKKRQAVEPSPEPAPAPKTRRPWPDVGEGFPFSIGRAGCIWADGACGLCIFTTWGQDYRLSKRIILMTMICVKIFKDSSQRRLDGEYGGSYLNYMQVTTVFESAEERLEEIQEIIDKDRIFNDLELRDVPEAACYPALDCAYCPKGQLTWDLLHFLCSIRRSQPAIRVFSPGLGAAVTPQHRLDRVGLNA</sequence>
<dbReference type="InterPro" id="IPR028942">
    <property type="entry name" value="WHIM1_dom"/>
</dbReference>
<feature type="transmembrane region" description="Helical" evidence="15">
    <location>
        <begin position="410"/>
        <end position="428"/>
    </location>
</feature>
<keyword evidence="8" id="KW-0256">Endoplasmic reticulum</keyword>
<keyword evidence="5" id="KW-0328">Glycosyltransferase</keyword>
<dbReference type="Pfam" id="PF03155">
    <property type="entry name" value="Alg6_Alg8"/>
    <property type="match status" value="1"/>
</dbReference>
<feature type="compositionally biased region" description="Basic and acidic residues" evidence="14">
    <location>
        <begin position="1727"/>
        <end position="1737"/>
    </location>
</feature>
<evidence type="ECO:0000259" key="16">
    <source>
        <dbReference type="PROSITE" id="PS50827"/>
    </source>
</evidence>
<dbReference type="GO" id="GO:0016758">
    <property type="term" value="F:hexosyltransferase activity"/>
    <property type="evidence" value="ECO:0007669"/>
    <property type="project" value="InterPro"/>
</dbReference>
<protein>
    <submittedName>
        <fullName evidence="18">Uncharacterized protein</fullName>
    </submittedName>
</protein>
<feature type="compositionally biased region" description="Polar residues" evidence="14">
    <location>
        <begin position="1029"/>
        <end position="1053"/>
    </location>
</feature>
<feature type="compositionally biased region" description="Acidic residues" evidence="14">
    <location>
        <begin position="1476"/>
        <end position="1496"/>
    </location>
</feature>
<evidence type="ECO:0000256" key="10">
    <source>
        <dbReference type="ARBA" id="ARBA00023054"/>
    </source>
</evidence>
<dbReference type="GO" id="GO:0005789">
    <property type="term" value="C:endoplasmic reticulum membrane"/>
    <property type="evidence" value="ECO:0007669"/>
    <property type="project" value="UniProtKB-SubCell"/>
</dbReference>
<evidence type="ECO:0000256" key="13">
    <source>
        <dbReference type="PROSITE-ProRule" id="PRU00475"/>
    </source>
</evidence>
<organism evidence="18 19">
    <name type="scientific">Colletotrichum lupini</name>
    <dbReference type="NCBI Taxonomy" id="145971"/>
    <lineage>
        <taxon>Eukaryota</taxon>
        <taxon>Fungi</taxon>
        <taxon>Dikarya</taxon>
        <taxon>Ascomycota</taxon>
        <taxon>Pezizomycotina</taxon>
        <taxon>Sordariomycetes</taxon>
        <taxon>Hypocreomycetidae</taxon>
        <taxon>Glomerellales</taxon>
        <taxon>Glomerellaceae</taxon>
        <taxon>Colletotrichum</taxon>
        <taxon>Colletotrichum acutatum species complex</taxon>
    </lineage>
</organism>
<feature type="region of interest" description="Disordered" evidence="14">
    <location>
        <begin position="1778"/>
        <end position="1820"/>
    </location>
</feature>
<evidence type="ECO:0000256" key="2">
    <source>
        <dbReference type="ARBA" id="ARBA00004477"/>
    </source>
</evidence>
<evidence type="ECO:0000256" key="12">
    <source>
        <dbReference type="ARBA" id="ARBA00023242"/>
    </source>
</evidence>
<feature type="compositionally biased region" description="Basic and acidic residues" evidence="14">
    <location>
        <begin position="1465"/>
        <end position="1475"/>
    </location>
</feature>
<dbReference type="GO" id="GO:0000781">
    <property type="term" value="C:chromosome, telomeric region"/>
    <property type="evidence" value="ECO:0007669"/>
    <property type="project" value="GOC"/>
</dbReference>
<evidence type="ECO:0000313" key="19">
    <source>
        <dbReference type="Proteomes" id="UP000830671"/>
    </source>
</evidence>